<dbReference type="RefSeq" id="WP_135189217.1">
    <property type="nucleotide sequence ID" value="NZ_SPUM01000046.1"/>
</dbReference>
<dbReference type="InterPro" id="IPR009078">
    <property type="entry name" value="Ferritin-like_SF"/>
</dbReference>
<evidence type="ECO:0000256" key="1">
    <source>
        <dbReference type="SAM" id="MobiDB-lite"/>
    </source>
</evidence>
<feature type="region of interest" description="Disordered" evidence="1">
    <location>
        <begin position="364"/>
        <end position="400"/>
    </location>
</feature>
<accession>A0A4Y9T217</accession>
<comment type="caution">
    <text evidence="2">The sequence shown here is derived from an EMBL/GenBank/DDBJ whole genome shotgun (WGS) entry which is preliminary data.</text>
</comment>
<reference evidence="2 3" key="1">
    <citation type="submission" date="2019-03" db="EMBL/GenBank/DDBJ databases">
        <title>Draft genome of Massilia hortus sp. nov., a novel bacterial species of the Oxalobacteraceae family.</title>
        <authorList>
            <person name="Peta V."/>
            <person name="Raths R."/>
            <person name="Bucking H."/>
        </authorList>
    </citation>
    <scope>NUCLEOTIDE SEQUENCE [LARGE SCALE GENOMIC DNA]</scope>
    <source>
        <strain evidence="2 3">ONC3</strain>
    </source>
</reference>
<dbReference type="EMBL" id="SPUM01000046">
    <property type="protein sequence ID" value="TFW33063.1"/>
    <property type="molecule type" value="Genomic_DNA"/>
</dbReference>
<keyword evidence="3" id="KW-1185">Reference proteome</keyword>
<protein>
    <recommendedName>
        <fullName evidence="4">Ferritin-like domain-containing protein</fullName>
    </recommendedName>
</protein>
<gene>
    <name evidence="2" type="ORF">E4O92_07890</name>
</gene>
<dbReference type="AlphaFoldDB" id="A0A4Y9T217"/>
<evidence type="ECO:0008006" key="4">
    <source>
        <dbReference type="Google" id="ProtNLM"/>
    </source>
</evidence>
<organism evidence="2 3">
    <name type="scientific">Massilia horti</name>
    <dbReference type="NCBI Taxonomy" id="2562153"/>
    <lineage>
        <taxon>Bacteria</taxon>
        <taxon>Pseudomonadati</taxon>
        <taxon>Pseudomonadota</taxon>
        <taxon>Betaproteobacteria</taxon>
        <taxon>Burkholderiales</taxon>
        <taxon>Oxalobacteraceae</taxon>
        <taxon>Telluria group</taxon>
        <taxon>Massilia</taxon>
    </lineage>
</organism>
<sequence>MPFSLFDSEGVHIEDQRFTWRDMVQKPISKLDDDAFTRVRVILLGALEQEALRFSHLAARFNPALRLPLAQVRRAEQHQATMVNWLLASDHSPLETTIAFEQTAIEVTAAVAQLEPDPYLAQVYRFGLLDDFDHLYRFSALLDRLEGKDANNILQSYSDILPGRPTLEHHRAPQDDLRNPYERNRASMLTKLHALTIVAAAARTHDYYMNIGPTFSDPLARQLYAEIASVKEQHVTQYESLLDPLESWIEQWVLHEAAECYNYYSCVAQETNHHVKAIWERFLDYELGHFHLAANCMKQIDKRDPAEIVNAGFAAPLPFRSQREFVRKVLHTETHLCANGTQFVTEQMESPATVLYRSQLNSDASPSESVAAGYKWEPGTEMTRKGTAPGVAPARYPTAP</sequence>
<dbReference type="Proteomes" id="UP000297258">
    <property type="component" value="Unassembled WGS sequence"/>
</dbReference>
<evidence type="ECO:0000313" key="2">
    <source>
        <dbReference type="EMBL" id="TFW33063.1"/>
    </source>
</evidence>
<dbReference type="SUPFAM" id="SSF47240">
    <property type="entry name" value="Ferritin-like"/>
    <property type="match status" value="1"/>
</dbReference>
<name>A0A4Y9T217_9BURK</name>
<evidence type="ECO:0000313" key="3">
    <source>
        <dbReference type="Proteomes" id="UP000297258"/>
    </source>
</evidence>
<proteinExistence type="predicted"/>
<dbReference type="OrthoDB" id="1836949at2"/>